<keyword evidence="3" id="KW-1185">Reference proteome</keyword>
<dbReference type="Proteomes" id="UP000585579">
    <property type="component" value="Unassembled WGS sequence"/>
</dbReference>
<evidence type="ECO:0000313" key="4">
    <source>
        <dbReference type="Proteomes" id="UP000585579"/>
    </source>
</evidence>
<gene>
    <name evidence="1" type="ORF">AOB57_002275</name>
    <name evidence="2" type="ORF">GX302_10115</name>
</gene>
<evidence type="ECO:0000313" key="2">
    <source>
        <dbReference type="EMBL" id="NLK33155.1"/>
    </source>
</evidence>
<reference evidence="1 3" key="1">
    <citation type="journal article" date="2016" name="Int. J. Syst. Evol. Microbiol.">
        <title>Methanosarcina flavescens sp. nov., a methanogenic archaeon isolated from a full-scale anaerobic digester.</title>
        <authorList>
            <person name="Kern T."/>
            <person name="Fischer M.A."/>
            <person name="Deppenmeier U."/>
            <person name="Schmitz R.A."/>
            <person name="Rother M."/>
        </authorList>
    </citation>
    <scope>NUCLEOTIDE SEQUENCE [LARGE SCALE GENOMIC DNA]</scope>
    <source>
        <strain evidence="1 3">E03.2</strain>
    </source>
</reference>
<evidence type="ECO:0000313" key="1">
    <source>
        <dbReference type="EMBL" id="AYK16273.1"/>
    </source>
</evidence>
<dbReference type="InterPro" id="IPR021527">
    <property type="entry name" value="DUF2795"/>
</dbReference>
<reference evidence="1" key="2">
    <citation type="submission" date="2018-10" db="EMBL/GenBank/DDBJ databases">
        <authorList>
            <person name="Fischer M.A."/>
            <person name="Kern T."/>
            <person name="Deppenmeier U."/>
            <person name="Schmitz R.A."/>
            <person name="Rother M."/>
        </authorList>
    </citation>
    <scope>NUCLEOTIDE SEQUENCE</scope>
    <source>
        <strain evidence="1">E03.2</strain>
    </source>
</reference>
<dbReference type="AlphaFoldDB" id="A0A660HVE8"/>
<dbReference type="Pfam" id="PF11387">
    <property type="entry name" value="DUF2795"/>
    <property type="match status" value="1"/>
</dbReference>
<dbReference type="RefSeq" id="WP_082384051.1">
    <property type="nucleotide sequence ID" value="NZ_CP032683.1"/>
</dbReference>
<proteinExistence type="predicted"/>
<dbReference type="EMBL" id="JAAYQL010000060">
    <property type="protein sequence ID" value="NLK33155.1"/>
    <property type="molecule type" value="Genomic_DNA"/>
</dbReference>
<dbReference type="KEGG" id="mfz:AOB57_002275"/>
<reference evidence="2 4" key="3">
    <citation type="journal article" date="2020" name="Biotechnol. Biofuels">
        <title>New insights from the biogas microbiome by comprehensive genome-resolved metagenomics of nearly 1600 species originating from multiple anaerobic digesters.</title>
        <authorList>
            <person name="Campanaro S."/>
            <person name="Treu L."/>
            <person name="Rodriguez-R L.M."/>
            <person name="Kovalovszki A."/>
            <person name="Ziels R.M."/>
            <person name="Maus I."/>
            <person name="Zhu X."/>
            <person name="Kougias P.G."/>
            <person name="Basile A."/>
            <person name="Luo G."/>
            <person name="Schluter A."/>
            <person name="Konstantinidis K.T."/>
            <person name="Angelidaki I."/>
        </authorList>
    </citation>
    <scope>NUCLEOTIDE SEQUENCE [LARGE SCALE GENOMIC DNA]</scope>
    <source>
        <strain evidence="2">AS22ysBPME_46</strain>
    </source>
</reference>
<dbReference type="OrthoDB" id="106287at2157"/>
<organism evidence="1 3">
    <name type="scientific">Methanosarcina flavescens</name>
    <dbReference type="NCBI Taxonomy" id="1715806"/>
    <lineage>
        <taxon>Archaea</taxon>
        <taxon>Methanobacteriati</taxon>
        <taxon>Methanobacteriota</taxon>
        <taxon>Stenosarchaea group</taxon>
        <taxon>Methanomicrobia</taxon>
        <taxon>Methanosarcinales</taxon>
        <taxon>Methanosarcinaceae</taxon>
        <taxon>Methanosarcina</taxon>
    </lineage>
</organism>
<dbReference type="GeneID" id="53686914"/>
<dbReference type="Proteomes" id="UP000053087">
    <property type="component" value="Chromosome"/>
</dbReference>
<dbReference type="EMBL" id="CP032683">
    <property type="protein sequence ID" value="AYK16273.1"/>
    <property type="molecule type" value="Genomic_DNA"/>
</dbReference>
<sequence length="48" mass="5545">MDYPVIKKQFIENVKKHDASSEVIECLEDLPDKECTNAADVSEEFEEK</sequence>
<protein>
    <submittedName>
        <fullName evidence="1">DUF2795 domain-containing protein</fullName>
    </submittedName>
</protein>
<accession>A0A660HVE8</accession>
<name>A0A660HVE8_9EURY</name>
<evidence type="ECO:0000313" key="3">
    <source>
        <dbReference type="Proteomes" id="UP000053087"/>
    </source>
</evidence>